<name>A0A8X6Y2K2_9ARAC</name>
<dbReference type="EMBL" id="BMAV01014663">
    <property type="protein sequence ID" value="GFY63240.1"/>
    <property type="molecule type" value="Genomic_DNA"/>
</dbReference>
<protein>
    <submittedName>
        <fullName evidence="1">Uncharacterized protein</fullName>
    </submittedName>
</protein>
<reference evidence="1" key="1">
    <citation type="submission" date="2020-08" db="EMBL/GenBank/DDBJ databases">
        <title>Multicomponent nature underlies the extraordinary mechanical properties of spider dragline silk.</title>
        <authorList>
            <person name="Kono N."/>
            <person name="Nakamura H."/>
            <person name="Mori M."/>
            <person name="Yoshida Y."/>
            <person name="Ohtoshi R."/>
            <person name="Malay A.D."/>
            <person name="Moran D.A.P."/>
            <person name="Tomita M."/>
            <person name="Numata K."/>
            <person name="Arakawa K."/>
        </authorList>
    </citation>
    <scope>NUCLEOTIDE SEQUENCE</scope>
</reference>
<dbReference type="AlphaFoldDB" id="A0A8X6Y2K2"/>
<accession>A0A8X6Y2K2</accession>
<proteinExistence type="predicted"/>
<comment type="caution">
    <text evidence="1">The sequence shown here is derived from an EMBL/GenBank/DDBJ whole genome shotgun (WGS) entry which is preliminary data.</text>
</comment>
<evidence type="ECO:0000313" key="2">
    <source>
        <dbReference type="EMBL" id="GFY73705.1"/>
    </source>
</evidence>
<evidence type="ECO:0000313" key="1">
    <source>
        <dbReference type="EMBL" id="GFY63240.1"/>
    </source>
</evidence>
<keyword evidence="3" id="KW-1185">Reference proteome</keyword>
<sequence>MIQKQSSSLHSERVQASQCIRIYVKFGMQQKACYVFKHQMDFSTRELQLNQNYLCGVLKRFEKSVQSIGPELKVMGTGIFIPTLCTSPYLPKDNTVFSSRTTFSTCPIHQI</sequence>
<evidence type="ECO:0000313" key="3">
    <source>
        <dbReference type="Proteomes" id="UP000886998"/>
    </source>
</evidence>
<dbReference type="EMBL" id="BMAV01020289">
    <property type="protein sequence ID" value="GFY73705.1"/>
    <property type="molecule type" value="Genomic_DNA"/>
</dbReference>
<gene>
    <name evidence="1" type="ORF">TNIN_205561</name>
    <name evidence="2" type="ORF">TNIN_381731</name>
</gene>
<organism evidence="1 3">
    <name type="scientific">Trichonephila inaurata madagascariensis</name>
    <dbReference type="NCBI Taxonomy" id="2747483"/>
    <lineage>
        <taxon>Eukaryota</taxon>
        <taxon>Metazoa</taxon>
        <taxon>Ecdysozoa</taxon>
        <taxon>Arthropoda</taxon>
        <taxon>Chelicerata</taxon>
        <taxon>Arachnida</taxon>
        <taxon>Araneae</taxon>
        <taxon>Araneomorphae</taxon>
        <taxon>Entelegynae</taxon>
        <taxon>Araneoidea</taxon>
        <taxon>Nephilidae</taxon>
        <taxon>Trichonephila</taxon>
        <taxon>Trichonephila inaurata</taxon>
    </lineage>
</organism>
<dbReference type="Proteomes" id="UP000886998">
    <property type="component" value="Unassembled WGS sequence"/>
</dbReference>